<dbReference type="GO" id="GO:0009252">
    <property type="term" value="P:peptidoglycan biosynthetic process"/>
    <property type="evidence" value="ECO:0007669"/>
    <property type="project" value="UniProtKB-UniPathway"/>
</dbReference>
<dbReference type="GO" id="GO:0051301">
    <property type="term" value="P:cell division"/>
    <property type="evidence" value="ECO:0007669"/>
    <property type="project" value="UniProtKB-KW"/>
</dbReference>
<comment type="pathway">
    <text evidence="2">Cell wall biogenesis; peptidoglycan biosynthesis.</text>
</comment>
<dbReference type="GO" id="GO:0016881">
    <property type="term" value="F:acid-amino acid ligase activity"/>
    <property type="evidence" value="ECO:0007669"/>
    <property type="project" value="InterPro"/>
</dbReference>
<dbReference type="GO" id="GO:0008360">
    <property type="term" value="P:regulation of cell shape"/>
    <property type="evidence" value="ECO:0007669"/>
    <property type="project" value="UniProtKB-KW"/>
</dbReference>
<dbReference type="Gene3D" id="3.90.190.20">
    <property type="entry name" value="Mur ligase, C-terminal domain"/>
    <property type="match status" value="1"/>
</dbReference>
<evidence type="ECO:0000256" key="2">
    <source>
        <dbReference type="RuleBase" id="RU004135"/>
    </source>
</evidence>
<sequence>MKPNSLIENILNFTKRLVPHGLFRRIQPAYHYTLALLGALIYRFPSRHIKVLAITGTKGKTSTTEIVNAILEEAGYKTAVAGTLRFKVDQEEERNLYKMTIPGRFFLQRFLRRAVKAKCDWAVIEMTSEGARQYRHKWVNLDALIFTNLSPEHIESHGSFESYLDAKLSIARTLGRSPKHPRIIVANADSEYAAQFLGIPADTKATYTLNDAKPYTLEKDSMTFTFVGSPISTRLSGAFNLSNILAAVTFARTINISPEIIRRAIEKFNGIRGRVEYVDQGQDFDVIVDYAHTADSLEKVYEVFQNSRMVCVLGGTGGGRDSWKRPAMGGIADAHCDEIILTNEDPYDEDPMKIIEEIKAGVGSDKAEIILDRREAISVALKKAHTGDAVIITGKGTDPYIMGPNGTKTPWDDATVAREELKKLGFNK</sequence>
<name>A0A1G2SF68_9BACT</name>
<keyword evidence="2" id="KW-0131">Cell cycle</keyword>
<dbReference type="InterPro" id="IPR013221">
    <property type="entry name" value="Mur_ligase_cen"/>
</dbReference>
<evidence type="ECO:0000256" key="1">
    <source>
        <dbReference type="ARBA" id="ARBA00005898"/>
    </source>
</evidence>
<dbReference type="SUPFAM" id="SSF53623">
    <property type="entry name" value="MurD-like peptide ligases, catalytic domain"/>
    <property type="match status" value="1"/>
</dbReference>
<evidence type="ECO:0000313" key="5">
    <source>
        <dbReference type="EMBL" id="OHA83656.1"/>
    </source>
</evidence>
<comment type="subcellular location">
    <subcellularLocation>
        <location evidence="2">Cytoplasm</location>
    </subcellularLocation>
</comment>
<feature type="domain" description="Mur ligase central" evidence="4">
    <location>
        <begin position="54"/>
        <end position="250"/>
    </location>
</feature>
<feature type="domain" description="Mur ligase C-terminal" evidence="3">
    <location>
        <begin position="273"/>
        <end position="396"/>
    </location>
</feature>
<dbReference type="Proteomes" id="UP000177987">
    <property type="component" value="Unassembled WGS sequence"/>
</dbReference>
<dbReference type="AlphaFoldDB" id="A0A1G2SF68"/>
<dbReference type="Pfam" id="PF08245">
    <property type="entry name" value="Mur_ligase_M"/>
    <property type="match status" value="1"/>
</dbReference>
<keyword evidence="2" id="KW-0133">Cell shape</keyword>
<dbReference type="InterPro" id="IPR036565">
    <property type="entry name" value="Mur-like_cat_sf"/>
</dbReference>
<dbReference type="InterPro" id="IPR004101">
    <property type="entry name" value="Mur_ligase_C"/>
</dbReference>
<evidence type="ECO:0000259" key="3">
    <source>
        <dbReference type="Pfam" id="PF02875"/>
    </source>
</evidence>
<comment type="similarity">
    <text evidence="1">Belongs to the MurCDEF family. MurE subfamily.</text>
</comment>
<dbReference type="PANTHER" id="PTHR23135:SF4">
    <property type="entry name" value="UDP-N-ACETYLMURAMOYL-L-ALANYL-D-GLUTAMATE--2,6-DIAMINOPIMELATE LIGASE MURE HOMOLOG, CHLOROPLASTIC"/>
    <property type="match status" value="1"/>
</dbReference>
<gene>
    <name evidence="5" type="ORF">A2937_02060</name>
</gene>
<dbReference type="UniPathway" id="UPA00219"/>
<dbReference type="GO" id="GO:0005737">
    <property type="term" value="C:cytoplasm"/>
    <property type="evidence" value="ECO:0007669"/>
    <property type="project" value="UniProtKB-SubCell"/>
</dbReference>
<protein>
    <recommendedName>
        <fullName evidence="7">UDP-N-acetylmuramyl-tripeptide synthetase</fullName>
    </recommendedName>
</protein>
<reference evidence="5 6" key="1">
    <citation type="journal article" date="2016" name="Nat. Commun.">
        <title>Thousands of microbial genomes shed light on interconnected biogeochemical processes in an aquifer system.</title>
        <authorList>
            <person name="Anantharaman K."/>
            <person name="Brown C.T."/>
            <person name="Hug L.A."/>
            <person name="Sharon I."/>
            <person name="Castelle C.J."/>
            <person name="Probst A.J."/>
            <person name="Thomas B.C."/>
            <person name="Singh A."/>
            <person name="Wilkins M.J."/>
            <person name="Karaoz U."/>
            <person name="Brodie E.L."/>
            <person name="Williams K.H."/>
            <person name="Hubbard S.S."/>
            <person name="Banfield J.F."/>
        </authorList>
    </citation>
    <scope>NUCLEOTIDE SEQUENCE [LARGE SCALE GENOMIC DNA]</scope>
</reference>
<dbReference type="PANTHER" id="PTHR23135">
    <property type="entry name" value="MUR LIGASE FAMILY MEMBER"/>
    <property type="match status" value="1"/>
</dbReference>
<dbReference type="EMBL" id="MHUW01000015">
    <property type="protein sequence ID" value="OHA83656.1"/>
    <property type="molecule type" value="Genomic_DNA"/>
</dbReference>
<organism evidence="5 6">
    <name type="scientific">Candidatus Yonathbacteria bacterium RIFCSPLOWO2_01_FULL_47_33b</name>
    <dbReference type="NCBI Taxonomy" id="1802727"/>
    <lineage>
        <taxon>Bacteria</taxon>
        <taxon>Candidatus Yonathiibacteriota</taxon>
    </lineage>
</organism>
<dbReference type="GO" id="GO:0071555">
    <property type="term" value="P:cell wall organization"/>
    <property type="evidence" value="ECO:0007669"/>
    <property type="project" value="UniProtKB-KW"/>
</dbReference>
<dbReference type="InterPro" id="IPR036615">
    <property type="entry name" value="Mur_ligase_C_dom_sf"/>
</dbReference>
<dbReference type="SUPFAM" id="SSF53244">
    <property type="entry name" value="MurD-like peptide ligases, peptide-binding domain"/>
    <property type="match status" value="1"/>
</dbReference>
<proteinExistence type="inferred from homology"/>
<dbReference type="NCBIfam" id="TIGR01085">
    <property type="entry name" value="murE"/>
    <property type="match status" value="1"/>
</dbReference>
<dbReference type="Gene3D" id="3.40.1190.10">
    <property type="entry name" value="Mur-like, catalytic domain"/>
    <property type="match status" value="1"/>
</dbReference>
<evidence type="ECO:0000313" key="6">
    <source>
        <dbReference type="Proteomes" id="UP000177987"/>
    </source>
</evidence>
<keyword evidence="2" id="KW-0961">Cell wall biogenesis/degradation</keyword>
<keyword evidence="2" id="KW-0132">Cell division</keyword>
<dbReference type="Pfam" id="PF02875">
    <property type="entry name" value="Mur_ligase_C"/>
    <property type="match status" value="1"/>
</dbReference>
<dbReference type="GO" id="GO:0005524">
    <property type="term" value="F:ATP binding"/>
    <property type="evidence" value="ECO:0007669"/>
    <property type="project" value="InterPro"/>
</dbReference>
<keyword evidence="2" id="KW-0573">Peptidoglycan synthesis</keyword>
<evidence type="ECO:0000259" key="4">
    <source>
        <dbReference type="Pfam" id="PF08245"/>
    </source>
</evidence>
<accession>A0A1G2SF68</accession>
<dbReference type="STRING" id="1802727.A2937_02060"/>
<evidence type="ECO:0008006" key="7">
    <source>
        <dbReference type="Google" id="ProtNLM"/>
    </source>
</evidence>
<dbReference type="InterPro" id="IPR005761">
    <property type="entry name" value="UDP-N-AcMur-Glu-dNH2Pim_ligase"/>
</dbReference>
<comment type="caution">
    <text evidence="5">The sequence shown here is derived from an EMBL/GenBank/DDBJ whole genome shotgun (WGS) entry which is preliminary data.</text>
</comment>